<dbReference type="PANTHER" id="PTHR33164:SF43">
    <property type="entry name" value="HTH-TYPE TRANSCRIPTIONAL REPRESSOR YETL"/>
    <property type="match status" value="1"/>
</dbReference>
<dbReference type="Gene3D" id="1.10.10.10">
    <property type="entry name" value="Winged helix-like DNA-binding domain superfamily/Winged helix DNA-binding domain"/>
    <property type="match status" value="1"/>
</dbReference>
<keyword evidence="3" id="KW-0804">Transcription</keyword>
<evidence type="ECO:0000259" key="4">
    <source>
        <dbReference type="PROSITE" id="PS50995"/>
    </source>
</evidence>
<dbReference type="GO" id="GO:0006950">
    <property type="term" value="P:response to stress"/>
    <property type="evidence" value="ECO:0007669"/>
    <property type="project" value="TreeGrafter"/>
</dbReference>
<dbReference type="GO" id="GO:0003677">
    <property type="term" value="F:DNA binding"/>
    <property type="evidence" value="ECO:0007669"/>
    <property type="project" value="UniProtKB-KW"/>
</dbReference>
<dbReference type="PRINTS" id="PR00598">
    <property type="entry name" value="HTHMARR"/>
</dbReference>
<evidence type="ECO:0000256" key="2">
    <source>
        <dbReference type="ARBA" id="ARBA00023125"/>
    </source>
</evidence>
<protein>
    <submittedName>
        <fullName evidence="5">Transcriptional regulator</fullName>
    </submittedName>
</protein>
<dbReference type="InterPro" id="IPR023187">
    <property type="entry name" value="Tscrpt_reg_MarR-type_CS"/>
</dbReference>
<dbReference type="InterPro" id="IPR036388">
    <property type="entry name" value="WH-like_DNA-bd_sf"/>
</dbReference>
<reference evidence="5 6" key="1">
    <citation type="submission" date="2020-08" db="EMBL/GenBank/DDBJ databases">
        <title>Complete Genome Sequence of Effusibacillus dendaii Strain skT53, Isolated from Farmland soil.</title>
        <authorList>
            <person name="Konishi T."/>
            <person name="Kawasaki H."/>
        </authorList>
    </citation>
    <scope>NUCLEOTIDE SEQUENCE [LARGE SCALE GENOMIC DNA]</scope>
    <source>
        <strain evidence="6">skT53</strain>
    </source>
</reference>
<evidence type="ECO:0000256" key="3">
    <source>
        <dbReference type="ARBA" id="ARBA00023163"/>
    </source>
</evidence>
<accession>A0A7I8DBG2</accession>
<evidence type="ECO:0000313" key="6">
    <source>
        <dbReference type="Proteomes" id="UP000593802"/>
    </source>
</evidence>
<dbReference type="PANTHER" id="PTHR33164">
    <property type="entry name" value="TRANSCRIPTIONAL REGULATOR, MARR FAMILY"/>
    <property type="match status" value="1"/>
</dbReference>
<gene>
    <name evidence="5" type="ORF">skT53_24930</name>
</gene>
<evidence type="ECO:0000313" key="5">
    <source>
        <dbReference type="EMBL" id="BCJ87508.1"/>
    </source>
</evidence>
<dbReference type="PROSITE" id="PS50995">
    <property type="entry name" value="HTH_MARR_2"/>
    <property type="match status" value="1"/>
</dbReference>
<feature type="domain" description="HTH marR-type" evidence="4">
    <location>
        <begin position="1"/>
        <end position="141"/>
    </location>
</feature>
<dbReference type="InterPro" id="IPR039422">
    <property type="entry name" value="MarR/SlyA-like"/>
</dbReference>
<evidence type="ECO:0000256" key="1">
    <source>
        <dbReference type="ARBA" id="ARBA00023015"/>
    </source>
</evidence>
<dbReference type="AlphaFoldDB" id="A0A7I8DBG2"/>
<dbReference type="SMART" id="SM00347">
    <property type="entry name" value="HTH_MARR"/>
    <property type="match status" value="1"/>
</dbReference>
<keyword evidence="1" id="KW-0805">Transcription regulation</keyword>
<keyword evidence="2" id="KW-0238">DNA-binding</keyword>
<dbReference type="RefSeq" id="WP_200757556.1">
    <property type="nucleotide sequence ID" value="NZ_AP023366.1"/>
</dbReference>
<dbReference type="Pfam" id="PF01047">
    <property type="entry name" value="MarR"/>
    <property type="match status" value="1"/>
</dbReference>
<dbReference type="InterPro" id="IPR000835">
    <property type="entry name" value="HTH_MarR-typ"/>
</dbReference>
<dbReference type="InterPro" id="IPR011991">
    <property type="entry name" value="ArsR-like_HTH"/>
</dbReference>
<dbReference type="EMBL" id="AP023366">
    <property type="protein sequence ID" value="BCJ87508.1"/>
    <property type="molecule type" value="Genomic_DNA"/>
</dbReference>
<dbReference type="KEGG" id="eff:skT53_24930"/>
<dbReference type="Proteomes" id="UP000593802">
    <property type="component" value="Chromosome"/>
</dbReference>
<keyword evidence="6" id="KW-1185">Reference proteome</keyword>
<dbReference type="GO" id="GO:0003700">
    <property type="term" value="F:DNA-binding transcription factor activity"/>
    <property type="evidence" value="ECO:0007669"/>
    <property type="project" value="InterPro"/>
</dbReference>
<proteinExistence type="predicted"/>
<sequence length="148" mass="17150">MNRHELLEFRLFVQKCIRLFGSLDQTVTPCGFHLSPSQVFALQELEHKTLTVVELANSLKLDRSSVSRLVDQLVKAEFVHREPNRNNRREVILSLTEKGTNTLQRVRDQSVEFYKRLLSKASEDGQKQIFEGFKLFTTILESEKGDVK</sequence>
<organism evidence="5 6">
    <name type="scientific">Effusibacillus dendaii</name>
    <dbReference type="NCBI Taxonomy" id="2743772"/>
    <lineage>
        <taxon>Bacteria</taxon>
        <taxon>Bacillati</taxon>
        <taxon>Bacillota</taxon>
        <taxon>Bacilli</taxon>
        <taxon>Bacillales</taxon>
        <taxon>Alicyclobacillaceae</taxon>
        <taxon>Effusibacillus</taxon>
    </lineage>
</organism>
<dbReference type="PROSITE" id="PS01117">
    <property type="entry name" value="HTH_MARR_1"/>
    <property type="match status" value="1"/>
</dbReference>
<dbReference type="InterPro" id="IPR036390">
    <property type="entry name" value="WH_DNA-bd_sf"/>
</dbReference>
<name>A0A7I8DBG2_9BACL</name>
<dbReference type="CDD" id="cd00090">
    <property type="entry name" value="HTH_ARSR"/>
    <property type="match status" value="1"/>
</dbReference>
<dbReference type="SUPFAM" id="SSF46785">
    <property type="entry name" value="Winged helix' DNA-binding domain"/>
    <property type="match status" value="1"/>
</dbReference>